<evidence type="ECO:0000256" key="6">
    <source>
        <dbReference type="ARBA" id="ARBA00022833"/>
    </source>
</evidence>
<feature type="domain" description="Peptidase M13 N-terminal" evidence="10">
    <location>
        <begin position="44"/>
        <end position="419"/>
    </location>
</feature>
<dbReference type="CDD" id="cd08662">
    <property type="entry name" value="M13"/>
    <property type="match status" value="1"/>
</dbReference>
<sequence length="672" mass="73089">MSRQRIPGLSLLPFSLRPLACALSFGLTAAVAAPVALAKPPVACADFYGNANADWLEAHPLSTGAGSVSAMGELAGRARQQQIDLLQAAMQAPQDNVQKLLGDFWASGLDEAAVERDGSNPIAPLLDRINSIRRDKDIAPAIAALHQVGIPVAFNFSPDADLSDLDRHIGYFSQGGTGLPDPAYYTRNDADAQTVRSQYGKYVEQILALTGTPADKLQAEATQVLDLETRIASASRPLPDLRDPRNNYAPVAVAGLDKQYRYLRLEEFLKAQGVEDDTVSIANPALFATLDTLVDDLKPAQWKTYLQWRVGDAMAPYLSKAFRDASFDFRGRVLEGRSAPLPRQQQVLDAINLAAGPMLGRQYAARYLTAANQARAEQVVGQVKASLRAAMERNTRFSAEAKAVAMAKLDNLKVEVGTPRRDLDYTVQPMGRGSFGGNMLIASTWRHGSEMRRIGRGTGSRRWDVLPQTPALAYDIAQNRLIITAAMLQPPVFDLGKDSAWLHGSFGALVGHELSHAFDNRGRLIDDKLEVRDWWTASENAGWQALANRVAAQYSALPYPALEGVKVNGQQTVDENIADIAGMELAWATFSTAEPDADKETRQSFFTAWASLWPQQLSAEAATQLASTSVHAPGQWRTNGPLSNLDAFGATYGCRVGAVMRHKPDDRITILP</sequence>
<keyword evidence="6" id="KW-0862">Zinc</keyword>
<dbReference type="Gene3D" id="3.40.390.10">
    <property type="entry name" value="Collagenase (Catalytic Domain)"/>
    <property type="match status" value="1"/>
</dbReference>
<keyword evidence="3" id="KW-0645">Protease</keyword>
<dbReference type="Pfam" id="PF01431">
    <property type="entry name" value="Peptidase_M13"/>
    <property type="match status" value="1"/>
</dbReference>
<keyword evidence="5" id="KW-0378">Hydrolase</keyword>
<feature type="domain" description="Peptidase M13 C-terminal" evidence="9">
    <location>
        <begin position="474"/>
        <end position="667"/>
    </location>
</feature>
<dbReference type="InterPro" id="IPR024079">
    <property type="entry name" value="MetalloPept_cat_dom_sf"/>
</dbReference>
<evidence type="ECO:0000256" key="4">
    <source>
        <dbReference type="ARBA" id="ARBA00022723"/>
    </source>
</evidence>
<name>A0ABS9HV13_9GAMM</name>
<dbReference type="PROSITE" id="PS51885">
    <property type="entry name" value="NEPRILYSIN"/>
    <property type="match status" value="1"/>
</dbReference>
<keyword evidence="4" id="KW-0479">Metal-binding</keyword>
<dbReference type="Gene3D" id="1.10.1380.10">
    <property type="entry name" value="Neutral endopeptidase , domain2"/>
    <property type="match status" value="1"/>
</dbReference>
<reference evidence="11" key="2">
    <citation type="submission" date="2022-01" db="EMBL/GenBank/DDBJ databases">
        <authorList>
            <person name="Zhou L.Y."/>
        </authorList>
    </citation>
    <scope>NUCLEOTIDE SEQUENCE</scope>
    <source>
        <strain evidence="11">TLK-CK17</strain>
    </source>
</reference>
<dbReference type="Proteomes" id="UP001430796">
    <property type="component" value="Unassembled WGS sequence"/>
</dbReference>
<evidence type="ECO:0000259" key="9">
    <source>
        <dbReference type="Pfam" id="PF01431"/>
    </source>
</evidence>
<dbReference type="SUPFAM" id="SSF55486">
    <property type="entry name" value="Metalloproteases ('zincins'), catalytic domain"/>
    <property type="match status" value="1"/>
</dbReference>
<evidence type="ECO:0000256" key="3">
    <source>
        <dbReference type="ARBA" id="ARBA00022670"/>
    </source>
</evidence>
<keyword evidence="8" id="KW-0732">Signal</keyword>
<dbReference type="Pfam" id="PF05649">
    <property type="entry name" value="Peptidase_M13_N"/>
    <property type="match status" value="1"/>
</dbReference>
<evidence type="ECO:0000259" key="10">
    <source>
        <dbReference type="Pfam" id="PF05649"/>
    </source>
</evidence>
<dbReference type="PRINTS" id="PR00786">
    <property type="entry name" value="NEPRILYSIN"/>
</dbReference>
<evidence type="ECO:0000313" key="12">
    <source>
        <dbReference type="Proteomes" id="UP001430796"/>
    </source>
</evidence>
<feature type="chain" id="PRO_5046742511" evidence="8">
    <location>
        <begin position="39"/>
        <end position="672"/>
    </location>
</feature>
<dbReference type="InterPro" id="IPR008753">
    <property type="entry name" value="Peptidase_M13_N"/>
</dbReference>
<dbReference type="PANTHER" id="PTHR11733:SF167">
    <property type="entry name" value="FI17812P1-RELATED"/>
    <property type="match status" value="1"/>
</dbReference>
<reference evidence="11" key="1">
    <citation type="submission" date="2022-01" db="EMBL/GenBank/DDBJ databases">
        <title>Lysobacter chinensis sp. nov., a bacterium isolated from cow dung compost.</title>
        <authorList>
            <person name="Liu Y."/>
        </authorList>
    </citation>
    <scope>NUCLEOTIDE SEQUENCE</scope>
    <source>
        <strain evidence="11">TLK-CK17</strain>
    </source>
</reference>
<comment type="cofactor">
    <cofactor evidence="1">
        <name>Zn(2+)</name>
        <dbReference type="ChEBI" id="CHEBI:29105"/>
    </cofactor>
</comment>
<evidence type="ECO:0000256" key="8">
    <source>
        <dbReference type="SAM" id="SignalP"/>
    </source>
</evidence>
<gene>
    <name evidence="11" type="ORF">L3V18_13115</name>
</gene>
<evidence type="ECO:0000256" key="5">
    <source>
        <dbReference type="ARBA" id="ARBA00022801"/>
    </source>
</evidence>
<evidence type="ECO:0000256" key="2">
    <source>
        <dbReference type="ARBA" id="ARBA00007357"/>
    </source>
</evidence>
<evidence type="ECO:0000256" key="1">
    <source>
        <dbReference type="ARBA" id="ARBA00001947"/>
    </source>
</evidence>
<keyword evidence="7" id="KW-0482">Metalloprotease</keyword>
<dbReference type="InterPro" id="IPR042089">
    <property type="entry name" value="Peptidase_M13_dom_2"/>
</dbReference>
<dbReference type="PANTHER" id="PTHR11733">
    <property type="entry name" value="ZINC METALLOPROTEASE FAMILY M13 NEPRILYSIN-RELATED"/>
    <property type="match status" value="1"/>
</dbReference>
<dbReference type="RefSeq" id="WP_237055599.1">
    <property type="nucleotide sequence ID" value="NZ_JAKJPO010000008.1"/>
</dbReference>
<evidence type="ECO:0000313" key="11">
    <source>
        <dbReference type="EMBL" id="MCF7222715.1"/>
    </source>
</evidence>
<organism evidence="11 12">
    <name type="scientific">Marilutibacter chinensis</name>
    <dbReference type="NCBI Taxonomy" id="2912247"/>
    <lineage>
        <taxon>Bacteria</taxon>
        <taxon>Pseudomonadati</taxon>
        <taxon>Pseudomonadota</taxon>
        <taxon>Gammaproteobacteria</taxon>
        <taxon>Lysobacterales</taxon>
        <taxon>Lysobacteraceae</taxon>
        <taxon>Marilutibacter</taxon>
    </lineage>
</organism>
<comment type="similarity">
    <text evidence="2">Belongs to the peptidase M13 family.</text>
</comment>
<accession>A0ABS9HV13</accession>
<comment type="caution">
    <text evidence="11">The sequence shown here is derived from an EMBL/GenBank/DDBJ whole genome shotgun (WGS) entry which is preliminary data.</text>
</comment>
<dbReference type="EMBL" id="JAKJPO010000008">
    <property type="protein sequence ID" value="MCF7222715.1"/>
    <property type="molecule type" value="Genomic_DNA"/>
</dbReference>
<dbReference type="InterPro" id="IPR018497">
    <property type="entry name" value="Peptidase_M13_C"/>
</dbReference>
<keyword evidence="12" id="KW-1185">Reference proteome</keyword>
<protein>
    <submittedName>
        <fullName evidence="11">M13 family metallopeptidase</fullName>
    </submittedName>
</protein>
<dbReference type="InterPro" id="IPR000718">
    <property type="entry name" value="Peptidase_M13"/>
</dbReference>
<feature type="signal peptide" evidence="8">
    <location>
        <begin position="1"/>
        <end position="38"/>
    </location>
</feature>
<evidence type="ECO:0000256" key="7">
    <source>
        <dbReference type="ARBA" id="ARBA00023049"/>
    </source>
</evidence>
<proteinExistence type="inferred from homology"/>